<dbReference type="InterPro" id="IPR015366">
    <property type="entry name" value="S53_propep"/>
</dbReference>
<evidence type="ECO:0000313" key="2">
    <source>
        <dbReference type="EMBL" id="EQD53941.1"/>
    </source>
</evidence>
<reference evidence="2" key="1">
    <citation type="submission" date="2013-08" db="EMBL/GenBank/DDBJ databases">
        <authorList>
            <person name="Mendez C."/>
            <person name="Richter M."/>
            <person name="Ferrer M."/>
            <person name="Sanchez J."/>
        </authorList>
    </citation>
    <scope>NUCLEOTIDE SEQUENCE</scope>
</reference>
<name>T1A057_9ZZZZ</name>
<comment type="caution">
    <text evidence="2">The sequence shown here is derived from an EMBL/GenBank/DDBJ whole genome shotgun (WGS) entry which is preliminary data.</text>
</comment>
<organism evidence="2">
    <name type="scientific">mine drainage metagenome</name>
    <dbReference type="NCBI Taxonomy" id="410659"/>
    <lineage>
        <taxon>unclassified sequences</taxon>
        <taxon>metagenomes</taxon>
        <taxon>ecological metagenomes</taxon>
    </lineage>
</organism>
<reference evidence="2" key="2">
    <citation type="journal article" date="2014" name="ISME J.">
        <title>Microbial stratification in low pH oxic and suboxic macroscopic growths along an acid mine drainage.</title>
        <authorList>
            <person name="Mendez-Garcia C."/>
            <person name="Mesa V."/>
            <person name="Sprenger R.R."/>
            <person name="Richter M."/>
            <person name="Diez M.S."/>
            <person name="Solano J."/>
            <person name="Bargiela R."/>
            <person name="Golyshina O.V."/>
            <person name="Manteca A."/>
            <person name="Ramos J.L."/>
            <person name="Gallego J.R."/>
            <person name="Llorente I."/>
            <person name="Martins Dos Santos V.A."/>
            <person name="Jensen O.N."/>
            <person name="Pelaez A.I."/>
            <person name="Sanchez J."/>
            <person name="Ferrer M."/>
        </authorList>
    </citation>
    <scope>NUCLEOTIDE SEQUENCE</scope>
</reference>
<dbReference type="Pfam" id="PF09286">
    <property type="entry name" value="Pro-kuma_activ"/>
    <property type="match status" value="1"/>
</dbReference>
<dbReference type="GO" id="GO:0008236">
    <property type="term" value="F:serine-type peptidase activity"/>
    <property type="evidence" value="ECO:0007669"/>
    <property type="project" value="InterPro"/>
</dbReference>
<sequence length="233" mass="24371">MHGTVAQGSRQARALRRRIGPALAIAVLLASPLAAGLAGGRGFSAMAVAGGSSGVLPLPSALVNETYIPTSYSEAGYRLAGAVATGRALPAELPIVVTLGFSNASELTRLLSALSDPSSPEFQHYLTASQFDEAFAPSSGTYAAALAYFEALGARGMQTFTDRVTISFEASPSSADRMFHTTVQEWSLRRTGLLRPGHRGRASLGARAGRLGGRGSQLLCGGIHRRLAPERFR</sequence>
<protein>
    <submittedName>
        <fullName evidence="2">Membrane or secreted protein containing Peptidase S53, propeptide domain protein</fullName>
    </submittedName>
</protein>
<proteinExistence type="predicted"/>
<dbReference type="AlphaFoldDB" id="T1A057"/>
<accession>T1A057</accession>
<gene>
    <name evidence="2" type="ORF">B1B_09933</name>
</gene>
<evidence type="ECO:0000259" key="1">
    <source>
        <dbReference type="SMART" id="SM00944"/>
    </source>
</evidence>
<feature type="domain" description="Peptidase S53 activation" evidence="1">
    <location>
        <begin position="79"/>
        <end position="218"/>
    </location>
</feature>
<dbReference type="CDD" id="cd11377">
    <property type="entry name" value="Pro-peptidase_S53"/>
    <property type="match status" value="1"/>
</dbReference>
<dbReference type="SMART" id="SM00944">
    <property type="entry name" value="Pro-kuma_activ"/>
    <property type="match status" value="1"/>
</dbReference>
<dbReference type="SUPFAM" id="SSF54897">
    <property type="entry name" value="Protease propeptides/inhibitors"/>
    <property type="match status" value="1"/>
</dbReference>
<dbReference type="EMBL" id="AUZY01006568">
    <property type="protein sequence ID" value="EQD53941.1"/>
    <property type="molecule type" value="Genomic_DNA"/>
</dbReference>